<accession>A0ABR9BLH4</accession>
<dbReference type="InterPro" id="IPR003593">
    <property type="entry name" value="AAA+_ATPase"/>
</dbReference>
<dbReference type="InterPro" id="IPR003439">
    <property type="entry name" value="ABC_transporter-like_ATP-bd"/>
</dbReference>
<evidence type="ECO:0000313" key="9">
    <source>
        <dbReference type="EMBL" id="MBD8513404.1"/>
    </source>
</evidence>
<dbReference type="CDD" id="cd03257">
    <property type="entry name" value="ABC_NikE_OppD_transporters"/>
    <property type="match status" value="2"/>
</dbReference>
<dbReference type="EMBL" id="JACYTP010000006">
    <property type="protein sequence ID" value="MBD8513404.1"/>
    <property type="molecule type" value="Genomic_DNA"/>
</dbReference>
<comment type="similarity">
    <text evidence="2">Belongs to the ABC transporter superfamily.</text>
</comment>
<feature type="domain" description="ABC transporter" evidence="8">
    <location>
        <begin position="303"/>
        <end position="555"/>
    </location>
</feature>
<evidence type="ECO:0000259" key="8">
    <source>
        <dbReference type="PROSITE" id="PS50893"/>
    </source>
</evidence>
<dbReference type="InterPro" id="IPR017871">
    <property type="entry name" value="ABC_transporter-like_CS"/>
</dbReference>
<dbReference type="Pfam" id="PF00005">
    <property type="entry name" value="ABC_tran"/>
    <property type="match status" value="2"/>
</dbReference>
<evidence type="ECO:0000256" key="5">
    <source>
        <dbReference type="ARBA" id="ARBA00022741"/>
    </source>
</evidence>
<comment type="subcellular location">
    <subcellularLocation>
        <location evidence="1">Cell inner membrane</location>
        <topology evidence="1">Peripheral membrane protein</topology>
    </subcellularLocation>
</comment>
<keyword evidence="7" id="KW-0472">Membrane</keyword>
<proteinExistence type="inferred from homology"/>
<dbReference type="Gene3D" id="3.40.50.300">
    <property type="entry name" value="P-loop containing nucleotide triphosphate hydrolases"/>
    <property type="match status" value="2"/>
</dbReference>
<dbReference type="InterPro" id="IPR050388">
    <property type="entry name" value="ABC_Ni/Peptide_Import"/>
</dbReference>
<keyword evidence="5" id="KW-0547">Nucleotide-binding</keyword>
<dbReference type="SMART" id="SM00382">
    <property type="entry name" value="AAA"/>
    <property type="match status" value="2"/>
</dbReference>
<evidence type="ECO:0000256" key="3">
    <source>
        <dbReference type="ARBA" id="ARBA00022448"/>
    </source>
</evidence>
<dbReference type="Proteomes" id="UP000649768">
    <property type="component" value="Unassembled WGS sequence"/>
</dbReference>
<keyword evidence="10" id="KW-1185">Reference proteome</keyword>
<keyword evidence="4" id="KW-1003">Cell membrane</keyword>
<name>A0ABR9BLH4_9GAMM</name>
<dbReference type="SUPFAM" id="SSF52540">
    <property type="entry name" value="P-loop containing nucleoside triphosphate hydrolases"/>
    <property type="match status" value="2"/>
</dbReference>
<evidence type="ECO:0000256" key="6">
    <source>
        <dbReference type="ARBA" id="ARBA00022840"/>
    </source>
</evidence>
<gene>
    <name evidence="9" type="ORF">IFO68_12025</name>
</gene>
<comment type="caution">
    <text evidence="9">The sequence shown here is derived from an EMBL/GenBank/DDBJ whole genome shotgun (WGS) entry which is preliminary data.</text>
</comment>
<dbReference type="Pfam" id="PF08352">
    <property type="entry name" value="oligo_HPY"/>
    <property type="match status" value="2"/>
</dbReference>
<dbReference type="GO" id="GO:0005524">
    <property type="term" value="F:ATP binding"/>
    <property type="evidence" value="ECO:0007669"/>
    <property type="project" value="UniProtKB-KW"/>
</dbReference>
<dbReference type="PROSITE" id="PS00211">
    <property type="entry name" value="ABC_TRANSPORTER_1"/>
    <property type="match status" value="2"/>
</dbReference>
<evidence type="ECO:0000256" key="1">
    <source>
        <dbReference type="ARBA" id="ARBA00004417"/>
    </source>
</evidence>
<feature type="domain" description="ABC transporter" evidence="8">
    <location>
        <begin position="4"/>
        <end position="254"/>
    </location>
</feature>
<dbReference type="NCBIfam" id="NF007739">
    <property type="entry name" value="PRK10419.1"/>
    <property type="match status" value="2"/>
</dbReference>
<evidence type="ECO:0000256" key="4">
    <source>
        <dbReference type="ARBA" id="ARBA00022475"/>
    </source>
</evidence>
<reference evidence="9 10" key="1">
    <citation type="submission" date="2020-09" db="EMBL/GenBank/DDBJ databases">
        <title>Photobacterium sp. CAU 1568 isolated from sand of Sido Beach.</title>
        <authorList>
            <person name="Kim W."/>
        </authorList>
    </citation>
    <scope>NUCLEOTIDE SEQUENCE [LARGE SCALE GENOMIC DNA]</scope>
    <source>
        <strain evidence="9 10">CAU 1568</strain>
    </source>
</reference>
<dbReference type="PANTHER" id="PTHR43297">
    <property type="entry name" value="OLIGOPEPTIDE TRANSPORT ATP-BINDING PROTEIN APPD"/>
    <property type="match status" value="1"/>
</dbReference>
<sequence>MALLEVKNLRIEYPSRHGIHAAVKSLSFTIERGEIVGVVGESGAGKSTVGNAVIDLLSPPGNIASGDVYLDGQKISGLKPEAMRKVRGAKIGFIFQDPMTSLNPLYTVERQLTETIITNLNLGKEEAVRRAIKLMEQVGIPQPEIRIKQYPHQFSGGMRQRVVIAIALAGEPDLIIADEPTTALDVSIQDQILSLIRELCVKKNVGCMLVTHDMGVVSNVTDRVAVMYRGDLVEIGPTEQVLGHPNHPYTKSLISAVPRSDIKLARFPLVSYIEEAGESTQLDVKNHWLGQSQDERQYTGALLQVENVNLRFVTKDSFFESRREYVQASNDVSFEVFEGETFGLVGESGSGKSTIARVIAGLYPPNSGKVVFEGIDLTALKSENERRPMRRQMQMVFQNPYSSMNPRMKIFDIIAEPIRFHKLAGSENQVRQIVADLLDHVGLGRAAGVKYPHEFSGGQRQRISIARALATRPRLLICDEPTSALDVSVQAQILNLLKDLQDELNLTMLFISHDLPVIRQMCDRIGVMQKGTLLEVAPTEQLFTAPQHEYSKQLISLMPEFKGMSQEGLKLA</sequence>
<dbReference type="PANTHER" id="PTHR43297:SF7">
    <property type="entry name" value="D,D-DIPEPTIDE TRANSPORT ATP-BINDING PROTEIN DDPD-RELATED"/>
    <property type="match status" value="1"/>
</dbReference>
<evidence type="ECO:0000256" key="2">
    <source>
        <dbReference type="ARBA" id="ARBA00005417"/>
    </source>
</evidence>
<dbReference type="InterPro" id="IPR027417">
    <property type="entry name" value="P-loop_NTPase"/>
</dbReference>
<keyword evidence="6 9" id="KW-0067">ATP-binding</keyword>
<protein>
    <submittedName>
        <fullName evidence="9">ABC transporter ATP-binding protein</fullName>
    </submittedName>
</protein>
<dbReference type="InterPro" id="IPR013563">
    <property type="entry name" value="Oligopep_ABC_C"/>
</dbReference>
<evidence type="ECO:0000313" key="10">
    <source>
        <dbReference type="Proteomes" id="UP000649768"/>
    </source>
</evidence>
<organism evidence="9 10">
    <name type="scientific">Photobacterium arenosum</name>
    <dbReference type="NCBI Taxonomy" id="2774143"/>
    <lineage>
        <taxon>Bacteria</taxon>
        <taxon>Pseudomonadati</taxon>
        <taxon>Pseudomonadota</taxon>
        <taxon>Gammaproteobacteria</taxon>
        <taxon>Vibrionales</taxon>
        <taxon>Vibrionaceae</taxon>
        <taxon>Photobacterium</taxon>
    </lineage>
</organism>
<dbReference type="RefSeq" id="WP_192016086.1">
    <property type="nucleotide sequence ID" value="NZ_JACYTP010000006.1"/>
</dbReference>
<keyword evidence="3" id="KW-0813">Transport</keyword>
<dbReference type="NCBIfam" id="NF008453">
    <property type="entry name" value="PRK11308.1"/>
    <property type="match status" value="2"/>
</dbReference>
<dbReference type="PROSITE" id="PS50893">
    <property type="entry name" value="ABC_TRANSPORTER_2"/>
    <property type="match status" value="2"/>
</dbReference>
<evidence type="ECO:0000256" key="7">
    <source>
        <dbReference type="ARBA" id="ARBA00023136"/>
    </source>
</evidence>